<dbReference type="Pfam" id="PF00271">
    <property type="entry name" value="Helicase_C"/>
    <property type="match status" value="1"/>
</dbReference>
<dbReference type="AlphaFoldDB" id="A0A7D9GYP8"/>
<dbReference type="Gene3D" id="3.40.50.300">
    <property type="entry name" value="P-loop containing nucleotide triphosphate hydrolases"/>
    <property type="match status" value="1"/>
</dbReference>
<evidence type="ECO:0000256" key="1">
    <source>
        <dbReference type="ARBA" id="ARBA00022741"/>
    </source>
</evidence>
<dbReference type="SMART" id="SM00487">
    <property type="entry name" value="DEXDc"/>
    <property type="match status" value="1"/>
</dbReference>
<dbReference type="InterPro" id="IPR027417">
    <property type="entry name" value="P-loop_NTPase"/>
</dbReference>
<dbReference type="SMART" id="SM00490">
    <property type="entry name" value="HELICc"/>
    <property type="match status" value="1"/>
</dbReference>
<protein>
    <submittedName>
        <fullName evidence="7">DEBR0S2_02014g1_1</fullName>
    </submittedName>
</protein>
<dbReference type="Pfam" id="PF00176">
    <property type="entry name" value="SNF2-rel_dom"/>
    <property type="match status" value="1"/>
</dbReference>
<accession>A0A7D9GYP8</accession>
<proteinExistence type="predicted"/>
<dbReference type="EMBL" id="CABFWN010000002">
    <property type="protein sequence ID" value="VUG17240.1"/>
    <property type="molecule type" value="Genomic_DNA"/>
</dbReference>
<dbReference type="GO" id="GO:0016787">
    <property type="term" value="F:hydrolase activity"/>
    <property type="evidence" value="ECO:0007669"/>
    <property type="project" value="UniProtKB-KW"/>
</dbReference>
<keyword evidence="1" id="KW-0547">Nucleotide-binding</keyword>
<dbReference type="PANTHER" id="PTHR45629">
    <property type="entry name" value="SNF2/RAD54 FAMILY MEMBER"/>
    <property type="match status" value="1"/>
</dbReference>
<dbReference type="InterPro" id="IPR001650">
    <property type="entry name" value="Helicase_C-like"/>
</dbReference>
<dbReference type="Gene3D" id="3.40.50.10810">
    <property type="entry name" value="Tandem AAA-ATPase domain"/>
    <property type="match status" value="1"/>
</dbReference>
<dbReference type="GO" id="GO:0000724">
    <property type="term" value="P:double-strand break repair via homologous recombination"/>
    <property type="evidence" value="ECO:0007669"/>
    <property type="project" value="TreeGrafter"/>
</dbReference>
<keyword evidence="3" id="KW-0067">ATP-binding</keyword>
<dbReference type="GO" id="GO:0015616">
    <property type="term" value="F:DNA translocase activity"/>
    <property type="evidence" value="ECO:0007669"/>
    <property type="project" value="TreeGrafter"/>
</dbReference>
<evidence type="ECO:0000256" key="4">
    <source>
        <dbReference type="SAM" id="MobiDB-lite"/>
    </source>
</evidence>
<name>A0A7D9GYP8_DEKBR</name>
<feature type="domain" description="Helicase C-terminal" evidence="6">
    <location>
        <begin position="622"/>
        <end position="777"/>
    </location>
</feature>
<dbReference type="InterPro" id="IPR049730">
    <property type="entry name" value="SNF2/RAD54-like_C"/>
</dbReference>
<dbReference type="GO" id="GO:0005634">
    <property type="term" value="C:nucleus"/>
    <property type="evidence" value="ECO:0007669"/>
    <property type="project" value="TreeGrafter"/>
</dbReference>
<evidence type="ECO:0000259" key="6">
    <source>
        <dbReference type="PROSITE" id="PS51194"/>
    </source>
</evidence>
<feature type="domain" description="Helicase ATP-binding" evidence="5">
    <location>
        <begin position="270"/>
        <end position="450"/>
    </location>
</feature>
<dbReference type="GO" id="GO:0005524">
    <property type="term" value="F:ATP binding"/>
    <property type="evidence" value="ECO:0007669"/>
    <property type="project" value="InterPro"/>
</dbReference>
<dbReference type="InterPro" id="IPR038718">
    <property type="entry name" value="SNF2-like_sf"/>
</dbReference>
<feature type="region of interest" description="Disordered" evidence="4">
    <location>
        <begin position="1"/>
        <end position="50"/>
    </location>
</feature>
<dbReference type="InterPro" id="IPR014001">
    <property type="entry name" value="Helicase_ATP-bd"/>
</dbReference>
<gene>
    <name evidence="7" type="primary">RDH54</name>
    <name evidence="7" type="ORF">DEBR0S2_02014G</name>
</gene>
<dbReference type="FunFam" id="3.40.50.10810:FF:000020">
    <property type="entry name" value="DNA repair and recombination protein RAD54B"/>
    <property type="match status" value="1"/>
</dbReference>
<dbReference type="PANTHER" id="PTHR45629:SF7">
    <property type="entry name" value="DNA EXCISION REPAIR PROTEIN ERCC-6-RELATED"/>
    <property type="match status" value="1"/>
</dbReference>
<keyword evidence="8" id="KW-1185">Reference proteome</keyword>
<dbReference type="PROSITE" id="PS51192">
    <property type="entry name" value="HELICASE_ATP_BIND_1"/>
    <property type="match status" value="1"/>
</dbReference>
<evidence type="ECO:0000256" key="3">
    <source>
        <dbReference type="ARBA" id="ARBA00022840"/>
    </source>
</evidence>
<evidence type="ECO:0000259" key="5">
    <source>
        <dbReference type="PROSITE" id="PS51192"/>
    </source>
</evidence>
<dbReference type="InterPro" id="IPR050496">
    <property type="entry name" value="SNF2_RAD54_helicase_repair"/>
</dbReference>
<dbReference type="PROSITE" id="PS51194">
    <property type="entry name" value="HELICASE_CTER"/>
    <property type="match status" value="1"/>
</dbReference>
<dbReference type="CDD" id="cd18004">
    <property type="entry name" value="DEXHc_RAD54"/>
    <property type="match status" value="1"/>
</dbReference>
<reference evidence="7 8" key="1">
    <citation type="submission" date="2019-07" db="EMBL/GenBank/DDBJ databases">
        <authorList>
            <person name="Friedrich A."/>
            <person name="Schacherer J."/>
        </authorList>
    </citation>
    <scope>NUCLEOTIDE SEQUENCE [LARGE SCALE GENOMIC DNA]</scope>
</reference>
<evidence type="ECO:0000313" key="8">
    <source>
        <dbReference type="Proteomes" id="UP000478008"/>
    </source>
</evidence>
<dbReference type="Gene3D" id="1.20.120.850">
    <property type="entry name" value="SWI2/SNF2 ATPases, N-terminal domain"/>
    <property type="match status" value="1"/>
</dbReference>
<dbReference type="CDD" id="cd18793">
    <property type="entry name" value="SF2_C_SNF"/>
    <property type="match status" value="1"/>
</dbReference>
<feature type="compositionally biased region" description="Polar residues" evidence="4">
    <location>
        <begin position="18"/>
        <end position="31"/>
    </location>
</feature>
<dbReference type="GO" id="GO:0007131">
    <property type="term" value="P:reciprocal meiotic recombination"/>
    <property type="evidence" value="ECO:0007669"/>
    <property type="project" value="TreeGrafter"/>
</dbReference>
<evidence type="ECO:0000313" key="7">
    <source>
        <dbReference type="EMBL" id="VUG17240.1"/>
    </source>
</evidence>
<evidence type="ECO:0000256" key="2">
    <source>
        <dbReference type="ARBA" id="ARBA00022801"/>
    </source>
</evidence>
<dbReference type="SUPFAM" id="SSF52540">
    <property type="entry name" value="P-loop containing nucleoside triphosphate hydrolases"/>
    <property type="match status" value="2"/>
</dbReference>
<dbReference type="InterPro" id="IPR000330">
    <property type="entry name" value="SNF2_N"/>
</dbReference>
<dbReference type="Proteomes" id="UP000478008">
    <property type="component" value="Unassembled WGS sequence"/>
</dbReference>
<organism evidence="7 8">
    <name type="scientific">Dekkera bruxellensis</name>
    <name type="common">Brettanomyces custersii</name>
    <dbReference type="NCBI Taxonomy" id="5007"/>
    <lineage>
        <taxon>Eukaryota</taxon>
        <taxon>Fungi</taxon>
        <taxon>Dikarya</taxon>
        <taxon>Ascomycota</taxon>
        <taxon>Saccharomycotina</taxon>
        <taxon>Pichiomycetes</taxon>
        <taxon>Pichiales</taxon>
        <taxon>Pichiaceae</taxon>
        <taxon>Brettanomyces</taxon>
    </lineage>
</organism>
<sequence>MLNLNTPFRPVRRRSPGVKNNRSLTHKTSLQVGKKDHAASRSLTGGRKRTPAANNHIKYAILWRKVSHRKNKPWDGDGVLRLNKNTDSAIVKDEDGTFLGKVFKASESIFGEDAFKCGSAIECQLNGELESSVDSQSQSSADLSSGLTMKMSSGLKRHKIDSIPSSKRVKRISTISGHSSVKSGLLYPAKSVLDKKNSRKHNFLSDGSSHSSMPLYNIAEIHNPLIMDRPGQFGPPGTLVKDVVVDPALSCKLRPHQREGIKFLYNCVMGFNSFAGNGAILADEMGLGKTLQTISLIWTLLKQTPYVGQKPIISNKVLICCPVTLVANWKKEFHKWLGRKPNSPSVLALDGAQQSFRQKDRQIVHGFSNTKVYKVLIVGYEKMQSLEKELAEAKFDLLVCDEGHRLKNSLSKSFKALQRLDIRRRIILTGTPIQNDLTEFYNLISFVNPGVLGSFKEFQKKFIKPILRSRETGCRSKAVISLGKQRTESLVQETKKFILRRTNTELVKYLPKRSDYVLFVPPSRLQLELFRLLAKTKKYTKIMEEEEELQSAGSRAKPSVTKDSLSLMTTFRKICNSPSLLEEDLLFREICDDASGSGPGSAFAEQLGKKVKSGKINLLMKLLTLIYRNTQDEKVIVVSNFTQVLDVIEKTIQSLRLSYSRLDGSTPSKDRSKLVDSFNKSTKEACFVFLLSSKAGGMGLNLVGASRLILFDNDWNPSVDLQAMARIHREGQKRHVRVYRLLTSGCIDEKIFQRQLIKRNLSDRFVDDSASSDADFFSYSDLRDIFTVSEDCQCGTHDLMLCGCDGLGTKELDCTQDDDLVAANDEAEGDEPESFVTALKFSQNCVNDENETKNRAKKQIQRCLRGFRHIDPVAAKSETPTDDAVINTLVVDQDPKKPLLSYIFAKY</sequence>
<keyword evidence="2" id="KW-0378">Hydrolase</keyword>